<reference evidence="2 3" key="2">
    <citation type="journal article" date="2023" name="Mol. Biol. Evol.">
        <title>Genomics of Secondarily Temperate Adaptation in the Only Non-Antarctic Icefish.</title>
        <authorList>
            <person name="Rivera-Colon A.G."/>
            <person name="Rayamajhi N."/>
            <person name="Minhas B.F."/>
            <person name="Madrigal G."/>
            <person name="Bilyk K.T."/>
            <person name="Yoon V."/>
            <person name="Hune M."/>
            <person name="Gregory S."/>
            <person name="Cheng C.H.C."/>
            <person name="Catchen J.M."/>
        </authorList>
    </citation>
    <scope>NUCLEOTIDE SEQUENCE [LARGE SCALE GENOMIC DNA]</scope>
    <source>
        <strain evidence="2">JMC-PN-2008</strain>
    </source>
</reference>
<name>A0AAN7XJK2_ELEMC</name>
<dbReference type="AlphaFoldDB" id="A0AAN7XJK2"/>
<evidence type="ECO:0000313" key="3">
    <source>
        <dbReference type="Proteomes" id="UP001346869"/>
    </source>
</evidence>
<keyword evidence="3" id="KW-1185">Reference proteome</keyword>
<evidence type="ECO:0000313" key="2">
    <source>
        <dbReference type="EMBL" id="KAK5861909.1"/>
    </source>
</evidence>
<feature type="region of interest" description="Disordered" evidence="1">
    <location>
        <begin position="1"/>
        <end position="71"/>
    </location>
</feature>
<evidence type="ECO:0000256" key="1">
    <source>
        <dbReference type="SAM" id="MobiDB-lite"/>
    </source>
</evidence>
<gene>
    <name evidence="2" type="ORF">PBY51_017347</name>
</gene>
<dbReference type="Proteomes" id="UP001346869">
    <property type="component" value="Unassembled WGS sequence"/>
</dbReference>
<reference evidence="2 3" key="1">
    <citation type="journal article" date="2023" name="Genes (Basel)">
        <title>Chromosome-Level Genome Assembly and Circadian Gene Repertoire of the Patagonia Blennie Eleginops maclovinus-The Closest Ancestral Proxy of Antarctic Cryonotothenioids.</title>
        <authorList>
            <person name="Cheng C.C."/>
            <person name="Rivera-Colon A.G."/>
            <person name="Minhas B.F."/>
            <person name="Wilson L."/>
            <person name="Rayamajhi N."/>
            <person name="Vargas-Chacoff L."/>
            <person name="Catchen J.M."/>
        </authorList>
    </citation>
    <scope>NUCLEOTIDE SEQUENCE [LARGE SCALE GENOMIC DNA]</scope>
    <source>
        <strain evidence="2">JMC-PN-2008</strain>
    </source>
</reference>
<sequence length="71" mass="7490">MSLSQGQFGQPMALTPPKQAVTANPPPSPSNPRQSWANPKLIQGHSQLGVSHRAMPGHHGHSGQAGYAMIQ</sequence>
<organism evidence="2 3">
    <name type="scientific">Eleginops maclovinus</name>
    <name type="common">Patagonian blennie</name>
    <name type="synonym">Eleginus maclovinus</name>
    <dbReference type="NCBI Taxonomy" id="56733"/>
    <lineage>
        <taxon>Eukaryota</taxon>
        <taxon>Metazoa</taxon>
        <taxon>Chordata</taxon>
        <taxon>Craniata</taxon>
        <taxon>Vertebrata</taxon>
        <taxon>Euteleostomi</taxon>
        <taxon>Actinopterygii</taxon>
        <taxon>Neopterygii</taxon>
        <taxon>Teleostei</taxon>
        <taxon>Neoteleostei</taxon>
        <taxon>Acanthomorphata</taxon>
        <taxon>Eupercaria</taxon>
        <taxon>Perciformes</taxon>
        <taxon>Notothenioidei</taxon>
        <taxon>Eleginopidae</taxon>
        <taxon>Eleginops</taxon>
    </lineage>
</organism>
<proteinExistence type="predicted"/>
<dbReference type="EMBL" id="JAUZQC010000012">
    <property type="protein sequence ID" value="KAK5861909.1"/>
    <property type="molecule type" value="Genomic_DNA"/>
</dbReference>
<comment type="caution">
    <text evidence="2">The sequence shown here is derived from an EMBL/GenBank/DDBJ whole genome shotgun (WGS) entry which is preliminary data.</text>
</comment>
<protein>
    <submittedName>
        <fullName evidence="2">Uncharacterized protein</fullName>
    </submittedName>
</protein>
<accession>A0AAN7XJK2</accession>